<protein>
    <submittedName>
        <fullName evidence="1">Uncharacterized protein</fullName>
    </submittedName>
</protein>
<proteinExistence type="predicted"/>
<sequence>MQGFRPWSVLYGFTSLVFFDRRNIFFMCAFFNILDVKILGSLRDCLFLHLIYTPMNLVGILWGNDTSGICIRKGLSGEKVTLPAGYTLFLLRKDLKL</sequence>
<name>Q772V3_9GAMA</name>
<keyword evidence="2" id="KW-1185">Reference proteome</keyword>
<reference evidence="1 2" key="1">
    <citation type="journal article" date="2003" name="Virology">
        <title>A novel porcine gammaherpesvirus.</title>
        <authorList>
            <person name="Chmielewicz B."/>
            <person name="Goltz M."/>
            <person name="Franz T."/>
            <person name="Bauer C."/>
            <person name="Brema S."/>
            <person name="Ellerbrok H."/>
            <person name="Beckmann S."/>
            <person name="Rziha H.J."/>
            <person name="Lahrmann K.H."/>
            <person name="Romero C."/>
            <person name="Ehlers B."/>
        </authorList>
    </citation>
    <scope>NUCLEOTIDE SEQUENCE [LARGE SCALE GENOMIC DNA]</scope>
    <source>
        <strain evidence="1">489</strain>
    </source>
</reference>
<dbReference type="KEGG" id="vg:65101037"/>
<evidence type="ECO:0000313" key="2">
    <source>
        <dbReference type="Proteomes" id="UP000325694"/>
    </source>
</evidence>
<accession>Q772V3</accession>
<dbReference type="Proteomes" id="UP000325694">
    <property type="component" value="Segment"/>
</dbReference>
<organism evidence="1 2">
    <name type="scientific">Suid gammaherpesvirus 5</name>
    <dbReference type="NCBI Taxonomy" id="1960251"/>
    <lineage>
        <taxon>Viruses</taxon>
        <taxon>Duplodnaviria</taxon>
        <taxon>Heunggongvirae</taxon>
        <taxon>Peploviricota</taxon>
        <taxon>Herviviricetes</taxon>
        <taxon>Herpesvirales</taxon>
        <taxon>Orthoherpesviridae</taxon>
        <taxon>Gammaherpesvirinae</taxon>
        <taxon>Macavirus</taxon>
        <taxon>Macavirus suidgamma5</taxon>
    </lineage>
</organism>
<dbReference type="EMBL" id="AY170316">
    <property type="protein sequence ID" value="AAO12309.1"/>
    <property type="molecule type" value="Genomic_DNA"/>
</dbReference>
<evidence type="ECO:0000313" key="1">
    <source>
        <dbReference type="EMBL" id="AAO12309.1"/>
    </source>
</evidence>